<keyword evidence="3" id="KW-0371">Homeobox</keyword>
<comment type="function">
    <text evidence="3">Transcription factor.</text>
</comment>
<comment type="caution">
    <text evidence="5">The sequence shown here is derived from an EMBL/GenBank/DDBJ whole genome shotgun (WGS) entry which is preliminary data.</text>
</comment>
<dbReference type="GO" id="GO:0000981">
    <property type="term" value="F:DNA-binding transcription factor activity, RNA polymerase II-specific"/>
    <property type="evidence" value="ECO:0007669"/>
    <property type="project" value="UniProtKB-UniRule"/>
</dbReference>
<keyword evidence="6" id="KW-1185">Reference proteome</keyword>
<evidence type="ECO:0000313" key="5">
    <source>
        <dbReference type="EMBL" id="KAK7293505.1"/>
    </source>
</evidence>
<dbReference type="Proteomes" id="UP001359559">
    <property type="component" value="Unassembled WGS sequence"/>
</dbReference>
<dbReference type="EMBL" id="JAYKXN010000004">
    <property type="protein sequence ID" value="KAK7293505.1"/>
    <property type="molecule type" value="Genomic_DNA"/>
</dbReference>
<organism evidence="5 6">
    <name type="scientific">Clitoria ternatea</name>
    <name type="common">Butterfly pea</name>
    <dbReference type="NCBI Taxonomy" id="43366"/>
    <lineage>
        <taxon>Eukaryota</taxon>
        <taxon>Viridiplantae</taxon>
        <taxon>Streptophyta</taxon>
        <taxon>Embryophyta</taxon>
        <taxon>Tracheophyta</taxon>
        <taxon>Spermatophyta</taxon>
        <taxon>Magnoliopsida</taxon>
        <taxon>eudicotyledons</taxon>
        <taxon>Gunneridae</taxon>
        <taxon>Pentapetalae</taxon>
        <taxon>rosids</taxon>
        <taxon>fabids</taxon>
        <taxon>Fabales</taxon>
        <taxon>Fabaceae</taxon>
        <taxon>Papilionoideae</taxon>
        <taxon>50 kb inversion clade</taxon>
        <taxon>NPAAA clade</taxon>
        <taxon>indigoferoid/millettioid clade</taxon>
        <taxon>Phaseoleae</taxon>
        <taxon>Clitoria</taxon>
    </lineage>
</organism>
<keyword evidence="2 3" id="KW-0804">Transcription</keyword>
<proteinExistence type="inferred from homology"/>
<name>A0AAN9J719_CLITE</name>
<dbReference type="PANTHER" id="PTHR24326:SF176">
    <property type="entry name" value="HOMEOBOX-LEUCINE ZIPPER PROTEIN ATHB-13"/>
    <property type="match status" value="1"/>
</dbReference>
<reference evidence="5 6" key="1">
    <citation type="submission" date="2024-01" db="EMBL/GenBank/DDBJ databases">
        <title>The genomes of 5 underutilized Papilionoideae crops provide insights into root nodulation and disease resistance.</title>
        <authorList>
            <person name="Yuan L."/>
        </authorList>
    </citation>
    <scope>NUCLEOTIDE SEQUENCE [LARGE SCALE GENOMIC DNA]</scope>
    <source>
        <strain evidence="5">LY-2023</strain>
        <tissue evidence="5">Leaf</tissue>
    </source>
</reference>
<evidence type="ECO:0000256" key="4">
    <source>
        <dbReference type="SAM" id="MobiDB-lite"/>
    </source>
</evidence>
<dbReference type="GO" id="GO:0005634">
    <property type="term" value="C:nucleus"/>
    <property type="evidence" value="ECO:0007669"/>
    <property type="project" value="UniProtKB-SubCell"/>
</dbReference>
<comment type="subcellular location">
    <subcellularLocation>
        <location evidence="3">Nucleus</location>
    </subcellularLocation>
</comment>
<protein>
    <recommendedName>
        <fullName evidence="3">Homeobox-leucine zipper protein</fullName>
    </recommendedName>
    <alternativeName>
        <fullName evidence="3">HD-ZIP protein</fullName>
    </alternativeName>
    <alternativeName>
        <fullName evidence="3">Homeodomain transcription factor</fullName>
    </alternativeName>
</protein>
<feature type="region of interest" description="Disordered" evidence="4">
    <location>
        <begin position="63"/>
        <end position="94"/>
    </location>
</feature>
<keyword evidence="3" id="KW-0238">DNA-binding</keyword>
<evidence type="ECO:0000256" key="2">
    <source>
        <dbReference type="ARBA" id="ARBA00023163"/>
    </source>
</evidence>
<gene>
    <name evidence="5" type="ORF">RJT34_16372</name>
</gene>
<dbReference type="PROSITE" id="PS00549">
    <property type="entry name" value="BACTERIOFERRITIN"/>
    <property type="match status" value="1"/>
</dbReference>
<comment type="similarity">
    <text evidence="3">Belongs to the HD-ZIP homeobox family. Class I subfamily.</text>
</comment>
<keyword evidence="1 3" id="KW-0805">Transcription regulation</keyword>
<sequence>MNGSTHILAELKSLLDNSLKDGSTNKINELNESLSLSAAMQDIELPLPPLAFAPLQPGIRINSSGIKHEKKANVEEDLSNDGSQEGEKKKRLNTEQVKAIEKSFELGNKLEPERKIQLARALG</sequence>
<keyword evidence="3" id="KW-0539">Nucleus</keyword>
<dbReference type="GO" id="GO:0043565">
    <property type="term" value="F:sequence-specific DNA binding"/>
    <property type="evidence" value="ECO:0007669"/>
    <property type="project" value="TreeGrafter"/>
</dbReference>
<evidence type="ECO:0000256" key="1">
    <source>
        <dbReference type="ARBA" id="ARBA00023015"/>
    </source>
</evidence>
<dbReference type="PANTHER" id="PTHR24326">
    <property type="entry name" value="HOMEOBOX-LEUCINE ZIPPER PROTEIN"/>
    <property type="match status" value="1"/>
</dbReference>
<dbReference type="AlphaFoldDB" id="A0AAN9J719"/>
<evidence type="ECO:0000256" key="3">
    <source>
        <dbReference type="RuleBase" id="RU369038"/>
    </source>
</evidence>
<accession>A0AAN9J719</accession>
<dbReference type="InterPro" id="IPR045224">
    <property type="entry name" value="HDZip_class_I_plant"/>
</dbReference>
<evidence type="ECO:0000313" key="6">
    <source>
        <dbReference type="Proteomes" id="UP001359559"/>
    </source>
</evidence>
<dbReference type="GO" id="GO:0045893">
    <property type="term" value="P:positive regulation of DNA-templated transcription"/>
    <property type="evidence" value="ECO:0007669"/>
    <property type="project" value="TreeGrafter"/>
</dbReference>